<dbReference type="EMBL" id="GAIX01009668">
    <property type="protein sequence ID" value="JAA82892.1"/>
    <property type="molecule type" value="Transcribed_RNA"/>
</dbReference>
<accession>S4PUU7</accession>
<reference evidence="1" key="2">
    <citation type="submission" date="2013-05" db="EMBL/GenBank/DDBJ databases">
        <authorList>
            <person name="Carter J.-M."/>
            <person name="Baker S.C."/>
            <person name="Pink R."/>
            <person name="Carter D.R.F."/>
            <person name="Collins A."/>
            <person name="Tomlin J."/>
            <person name="Gibbs M."/>
            <person name="Breuker C.J."/>
        </authorList>
    </citation>
    <scope>NUCLEOTIDE SEQUENCE</scope>
    <source>
        <tissue evidence="1">Ovary</tissue>
    </source>
</reference>
<evidence type="ECO:0000313" key="1">
    <source>
        <dbReference type="EMBL" id="JAA82892.1"/>
    </source>
</evidence>
<organism evidence="1">
    <name type="scientific">Pararge aegeria</name>
    <name type="common">speckled wood butterfly</name>
    <dbReference type="NCBI Taxonomy" id="116150"/>
    <lineage>
        <taxon>Eukaryota</taxon>
        <taxon>Metazoa</taxon>
        <taxon>Ecdysozoa</taxon>
        <taxon>Arthropoda</taxon>
        <taxon>Hexapoda</taxon>
        <taxon>Insecta</taxon>
        <taxon>Pterygota</taxon>
        <taxon>Neoptera</taxon>
        <taxon>Endopterygota</taxon>
        <taxon>Lepidoptera</taxon>
        <taxon>Glossata</taxon>
        <taxon>Ditrysia</taxon>
        <taxon>Papilionoidea</taxon>
        <taxon>Nymphalidae</taxon>
        <taxon>Satyrinae</taxon>
        <taxon>Satyrini</taxon>
        <taxon>Parargina</taxon>
        <taxon>Pararge</taxon>
    </lineage>
</organism>
<reference evidence="1" key="1">
    <citation type="journal article" date="2013" name="BMC Genomics">
        <title>Unscrambling butterfly oogenesis.</title>
        <authorList>
            <person name="Carter J.M."/>
            <person name="Baker S.C."/>
            <person name="Pink R."/>
            <person name="Carter D.R."/>
            <person name="Collins A."/>
            <person name="Tomlin J."/>
            <person name="Gibbs M."/>
            <person name="Breuker C.J."/>
        </authorList>
    </citation>
    <scope>NUCLEOTIDE SEQUENCE</scope>
    <source>
        <tissue evidence="1">Ovary</tissue>
    </source>
</reference>
<name>S4PUU7_9NEOP</name>
<proteinExistence type="predicted"/>
<dbReference type="AlphaFoldDB" id="S4PUU7"/>
<sequence length="87" mass="10391">MLTPNIPSTAYFLYHNDSTLTRQELKQWDLSFMSCDVTCYIVHVVYAVYSTRWPRIVHFKQHFMYDGIKLILHCYNLCSVDTMCIFI</sequence>
<protein>
    <submittedName>
        <fullName evidence="1">Uncharacterized protein</fullName>
    </submittedName>
</protein>